<reference evidence="2 3" key="1">
    <citation type="submission" date="2021-12" db="EMBL/GenBank/DDBJ databases">
        <title>Genome seq of P8.</title>
        <authorList>
            <person name="Seo T."/>
        </authorList>
    </citation>
    <scope>NUCLEOTIDE SEQUENCE [LARGE SCALE GENOMIC DNA]</scope>
    <source>
        <strain evidence="2 3">P8</strain>
    </source>
</reference>
<dbReference type="RefSeq" id="WP_233369674.1">
    <property type="nucleotide sequence ID" value="NZ_JAJTWU010000001.1"/>
</dbReference>
<evidence type="ECO:0000313" key="3">
    <source>
        <dbReference type="Proteomes" id="UP001200741"/>
    </source>
</evidence>
<keyword evidence="3" id="KW-1185">Reference proteome</keyword>
<evidence type="ECO:0000313" key="2">
    <source>
        <dbReference type="EMBL" id="MCE4552962.1"/>
    </source>
</evidence>
<proteinExistence type="predicted"/>
<name>A0ABS8XJC5_9BURK</name>
<keyword evidence="1" id="KW-0732">Signal</keyword>
<dbReference type="EMBL" id="JAJTWU010000001">
    <property type="protein sequence ID" value="MCE4552962.1"/>
    <property type="molecule type" value="Genomic_DNA"/>
</dbReference>
<dbReference type="Proteomes" id="UP001200741">
    <property type="component" value="Unassembled WGS sequence"/>
</dbReference>
<gene>
    <name evidence="2" type="ORF">LXT13_00680</name>
</gene>
<organism evidence="2 3">
    <name type="scientific">Pelomonas cellulosilytica</name>
    <dbReference type="NCBI Taxonomy" id="2906762"/>
    <lineage>
        <taxon>Bacteria</taxon>
        <taxon>Pseudomonadati</taxon>
        <taxon>Pseudomonadota</taxon>
        <taxon>Betaproteobacteria</taxon>
        <taxon>Burkholderiales</taxon>
        <taxon>Sphaerotilaceae</taxon>
        <taxon>Roseateles</taxon>
    </lineage>
</organism>
<feature type="signal peptide" evidence="1">
    <location>
        <begin position="1"/>
        <end position="19"/>
    </location>
</feature>
<evidence type="ECO:0008006" key="4">
    <source>
        <dbReference type="Google" id="ProtNLM"/>
    </source>
</evidence>
<protein>
    <recommendedName>
        <fullName evidence="4">PEP-CTERM protein-sorting domain-containing protein</fullName>
    </recommendedName>
</protein>
<accession>A0ABS8XJC5</accession>
<feature type="chain" id="PRO_5045877006" description="PEP-CTERM protein-sorting domain-containing protein" evidence="1">
    <location>
        <begin position="20"/>
        <end position="271"/>
    </location>
</feature>
<comment type="caution">
    <text evidence="2">The sequence shown here is derived from an EMBL/GenBank/DDBJ whole genome shotgun (WGS) entry which is preliminary data.</text>
</comment>
<sequence length="271" mass="28789">MKTTLGLLLSSTVVSPAVAGVIGFASLDDFRISLIDLDPADGITPELTYVPDPRAASASTYVSRQGEYLATSAPFQPLRTSFSEAMRSATAENRSNSAYAFMNSSVLLDSPSASVATTVAASASRPSYGWVLSPHTRILIDAHMHTAIAVSELNWRGDFASGIVSMDLTSPSGNGRPITLDAAETRVSLIWDPSDADTQTFKKESSKYAAISWDNVSSETTVLGFSYLVSVTGESRVAGQPAIPEPSSWAFFATGLLPIWLAIRRPTTATL</sequence>
<evidence type="ECO:0000256" key="1">
    <source>
        <dbReference type="SAM" id="SignalP"/>
    </source>
</evidence>